<dbReference type="SUPFAM" id="SSF82544">
    <property type="entry name" value="GckA/TtuD-like"/>
    <property type="match status" value="1"/>
</dbReference>
<feature type="domain" description="MOFRL-associated" evidence="7">
    <location>
        <begin position="638"/>
        <end position="815"/>
    </location>
</feature>
<sequence length="979" mass="109453">MSGETLMPSRARRSKPAVSQVLDSQITNPERSSPVTPDRRNRYDAEKAKYDAVPSRFESRQRDVDFRPRQRESYGNGSSRNDNRSRGRPRYSDQGSGFNRGHQNSSYNDGRRDSPESPDEEHDVPEGALLIGDSMLKSCIYYMDTVPLKDFFAFSYPGIRAEGLVEALKSEYLPPPRRVGTILLHVGTNNASQSRVKSTVSECAQEIIECIYMVRKLYPAAMIFVSSILPRLDEDHLRAVECNKIVAVYVNTEMTDDEMVKVIDFSTDFYFQNDGENALKEYMYRKSQIEQKSPVEGEEVYVDNVHLSDEGGQRFMELIHHSLEAAKFDNKKRKVLGSQLLKLKDWNTFRVQEFGMFGEHIRHRETNYMAAIKKDYALENSDERLKEARRSEDWYERNEDDDEECQNEPEKEETNEEMNERMAEETEFQAPFDIDEESLASSEVSNFSANKEGMIDWENKDEFDYDYDDDLFGKRANEKIPEENDENDTTLVDEPNSSEGDKEPETAADDEKKPPGEAGTPPQSAEENLCTQEESSAEEEKTPPDSLYVDIDNHIDQPFRNSPVIDTANLPLSDGMSDASDEFIIDEDLMEVPNLVKKARRNSNTKPVHFRAQPNSPPPVPKVQALVPRKGFIKQDRKSFAKEKVFLIGFGKAAAGMASGVIEYFGDYVAQGIVSVPFGTRKSMEENAGAFSERSSMWPVHENVKVLEVAENNLPDAAAVDASNKILEFVKNLEPDDKLIVCCSGGGSACLACPADSISLDEKLRIIKKLQSKGATIQELNAVRSLLSKTKGGRLLAATKASKTYPSNTVEVIGNNQVLIKRIEEICAQGKVSDRPIPYFSLGNEISGEARDLAKFYVWIAKALADRSNRSSIPDFSNLQITTPDVSDFFEEIRDIFDENGEVLVIAGGEPTVTILGNGRGGRNQELALAFEIEAQGKLNVEFLSAGTDGQDGPCDVSGAFAAQMTARATVLSSSPDLS</sequence>
<keyword evidence="9" id="KW-1185">Reference proteome</keyword>
<gene>
    <name evidence="8" type="ORF">OKIOD_LOCUS11451</name>
</gene>
<feature type="region of interest" description="Disordered" evidence="5">
    <location>
        <begin position="1"/>
        <end position="124"/>
    </location>
</feature>
<dbReference type="PANTHER" id="PTHR12227">
    <property type="entry name" value="GLYCERATE KINASE"/>
    <property type="match status" value="1"/>
</dbReference>
<name>A0ABN7SRV1_OIKDI</name>
<feature type="compositionally biased region" description="Acidic residues" evidence="5">
    <location>
        <begin position="398"/>
        <end position="417"/>
    </location>
</feature>
<feature type="compositionally biased region" description="Basic and acidic residues" evidence="5">
    <location>
        <begin position="388"/>
        <end position="397"/>
    </location>
</feature>
<evidence type="ECO:0000259" key="7">
    <source>
        <dbReference type="Pfam" id="PF13660"/>
    </source>
</evidence>
<protein>
    <recommendedName>
        <fullName evidence="4">Glycerate kinase</fullName>
        <ecNumber evidence="3">2.7.1.31</ecNumber>
    </recommendedName>
</protein>
<evidence type="ECO:0000259" key="6">
    <source>
        <dbReference type="Pfam" id="PF05161"/>
    </source>
</evidence>
<evidence type="ECO:0000256" key="3">
    <source>
        <dbReference type="ARBA" id="ARBA00012101"/>
    </source>
</evidence>
<evidence type="ECO:0000313" key="8">
    <source>
        <dbReference type="EMBL" id="CAG5106109.1"/>
    </source>
</evidence>
<dbReference type="EC" id="2.7.1.31" evidence="3"/>
<dbReference type="EMBL" id="OU015566">
    <property type="protein sequence ID" value="CAG5106109.1"/>
    <property type="molecule type" value="Genomic_DNA"/>
</dbReference>
<dbReference type="PANTHER" id="PTHR12227:SF0">
    <property type="entry name" value="GLYCERATE KINASE"/>
    <property type="match status" value="1"/>
</dbReference>
<dbReference type="InterPro" id="IPR036514">
    <property type="entry name" value="SGNH_hydro_sf"/>
</dbReference>
<dbReference type="Pfam" id="PF05161">
    <property type="entry name" value="MOFRL"/>
    <property type="match status" value="1"/>
</dbReference>
<feature type="region of interest" description="Disordered" evidence="5">
    <location>
        <begin position="477"/>
        <end position="551"/>
    </location>
</feature>
<dbReference type="InterPro" id="IPR039760">
    <property type="entry name" value="MOFRL_protein"/>
</dbReference>
<feature type="compositionally biased region" description="Polar residues" evidence="5">
    <location>
        <begin position="21"/>
        <end position="35"/>
    </location>
</feature>
<dbReference type="SUPFAM" id="SSF52266">
    <property type="entry name" value="SGNH hydrolase"/>
    <property type="match status" value="1"/>
</dbReference>
<dbReference type="InterPro" id="IPR025286">
    <property type="entry name" value="MOFRL_assoc_dom"/>
</dbReference>
<feature type="domain" description="MOFRL" evidence="6">
    <location>
        <begin position="904"/>
        <end position="968"/>
    </location>
</feature>
<evidence type="ECO:0000256" key="4">
    <source>
        <dbReference type="ARBA" id="ARBA00020720"/>
    </source>
</evidence>
<feature type="compositionally biased region" description="Polar residues" evidence="5">
    <location>
        <begin position="521"/>
        <end position="534"/>
    </location>
</feature>
<dbReference type="InterPro" id="IPR038614">
    <property type="entry name" value="GK_N_sf"/>
</dbReference>
<organism evidence="8 9">
    <name type="scientific">Oikopleura dioica</name>
    <name type="common">Tunicate</name>
    <dbReference type="NCBI Taxonomy" id="34765"/>
    <lineage>
        <taxon>Eukaryota</taxon>
        <taxon>Metazoa</taxon>
        <taxon>Chordata</taxon>
        <taxon>Tunicata</taxon>
        <taxon>Appendicularia</taxon>
        <taxon>Copelata</taxon>
        <taxon>Oikopleuridae</taxon>
        <taxon>Oikopleura</taxon>
    </lineage>
</organism>
<comment type="catalytic activity">
    <reaction evidence="1">
        <text>(R)-glycerate + ATP = (2R)-3-phosphoglycerate + ADP + H(+)</text>
        <dbReference type="Rhea" id="RHEA:23516"/>
        <dbReference type="ChEBI" id="CHEBI:15378"/>
        <dbReference type="ChEBI" id="CHEBI:16659"/>
        <dbReference type="ChEBI" id="CHEBI:30616"/>
        <dbReference type="ChEBI" id="CHEBI:58272"/>
        <dbReference type="ChEBI" id="CHEBI:456216"/>
        <dbReference type="EC" id="2.7.1.31"/>
    </reaction>
</comment>
<comment type="similarity">
    <text evidence="2">Belongs to the glycerate kinase type-2 family.</text>
</comment>
<dbReference type="Pfam" id="PF13660">
    <property type="entry name" value="DUF4147"/>
    <property type="match status" value="1"/>
</dbReference>
<evidence type="ECO:0000256" key="1">
    <source>
        <dbReference type="ARBA" id="ARBA00000694"/>
    </source>
</evidence>
<evidence type="ECO:0000313" key="9">
    <source>
        <dbReference type="Proteomes" id="UP001158576"/>
    </source>
</evidence>
<feature type="region of interest" description="Disordered" evidence="5">
    <location>
        <begin position="388"/>
        <end position="424"/>
    </location>
</feature>
<feature type="compositionally biased region" description="Basic and acidic residues" evidence="5">
    <location>
        <begin position="57"/>
        <end position="72"/>
    </location>
</feature>
<dbReference type="InterPro" id="IPR007835">
    <property type="entry name" value="MOFRL"/>
</dbReference>
<reference evidence="8 9" key="1">
    <citation type="submission" date="2021-04" db="EMBL/GenBank/DDBJ databases">
        <authorList>
            <person name="Bliznina A."/>
        </authorList>
    </citation>
    <scope>NUCLEOTIDE SEQUENCE [LARGE SCALE GENOMIC DNA]</scope>
</reference>
<evidence type="ECO:0000256" key="5">
    <source>
        <dbReference type="SAM" id="MobiDB-lite"/>
    </source>
</evidence>
<feature type="compositionally biased region" description="Basic and acidic residues" evidence="5">
    <location>
        <begin position="499"/>
        <end position="515"/>
    </location>
</feature>
<dbReference type="Proteomes" id="UP001158576">
    <property type="component" value="Chromosome 1"/>
</dbReference>
<feature type="compositionally biased region" description="Basic and acidic residues" evidence="5">
    <location>
        <begin position="37"/>
        <end position="50"/>
    </location>
</feature>
<dbReference type="CDD" id="cd00229">
    <property type="entry name" value="SGNH_hydrolase"/>
    <property type="match status" value="1"/>
</dbReference>
<feature type="compositionally biased region" description="Polar residues" evidence="5">
    <location>
        <begin position="93"/>
        <end position="108"/>
    </location>
</feature>
<dbReference type="Gene3D" id="3.40.50.10180">
    <property type="entry name" value="Glycerate kinase, MOFRL-like N-terminal domain"/>
    <property type="match status" value="1"/>
</dbReference>
<evidence type="ECO:0000256" key="2">
    <source>
        <dbReference type="ARBA" id="ARBA00005393"/>
    </source>
</evidence>
<feature type="region of interest" description="Disordered" evidence="5">
    <location>
        <begin position="602"/>
        <end position="622"/>
    </location>
</feature>
<dbReference type="Gene3D" id="3.40.50.1110">
    <property type="entry name" value="SGNH hydrolase"/>
    <property type="match status" value="1"/>
</dbReference>
<accession>A0ABN7SRV1</accession>
<proteinExistence type="inferred from homology"/>